<gene>
    <name evidence="2" type="ORF">RJ641_019422</name>
</gene>
<accession>A0AAN8YXC7</accession>
<name>A0AAN8YXC7_9MAGN</name>
<comment type="caution">
    <text evidence="2">The sequence shown here is derived from an EMBL/GenBank/DDBJ whole genome shotgun (WGS) entry which is preliminary data.</text>
</comment>
<feature type="region of interest" description="Disordered" evidence="1">
    <location>
        <begin position="24"/>
        <end position="65"/>
    </location>
</feature>
<protein>
    <submittedName>
        <fullName evidence="2">Uncharacterized protein</fullName>
    </submittedName>
</protein>
<evidence type="ECO:0000313" key="2">
    <source>
        <dbReference type="EMBL" id="KAK6916561.1"/>
    </source>
</evidence>
<dbReference type="AlphaFoldDB" id="A0AAN8YXC7"/>
<feature type="region of interest" description="Disordered" evidence="1">
    <location>
        <begin position="103"/>
        <end position="139"/>
    </location>
</feature>
<dbReference type="EMBL" id="JBAMMX010000024">
    <property type="protein sequence ID" value="KAK6916561.1"/>
    <property type="molecule type" value="Genomic_DNA"/>
</dbReference>
<evidence type="ECO:0000256" key="1">
    <source>
        <dbReference type="SAM" id="MobiDB-lite"/>
    </source>
</evidence>
<dbReference type="Proteomes" id="UP001370490">
    <property type="component" value="Unassembled WGS sequence"/>
</dbReference>
<feature type="compositionally biased region" description="Polar residues" evidence="1">
    <location>
        <begin position="130"/>
        <end position="139"/>
    </location>
</feature>
<feature type="compositionally biased region" description="Pro residues" evidence="1">
    <location>
        <begin position="46"/>
        <end position="58"/>
    </location>
</feature>
<organism evidence="2 3">
    <name type="scientific">Dillenia turbinata</name>
    <dbReference type="NCBI Taxonomy" id="194707"/>
    <lineage>
        <taxon>Eukaryota</taxon>
        <taxon>Viridiplantae</taxon>
        <taxon>Streptophyta</taxon>
        <taxon>Embryophyta</taxon>
        <taxon>Tracheophyta</taxon>
        <taxon>Spermatophyta</taxon>
        <taxon>Magnoliopsida</taxon>
        <taxon>eudicotyledons</taxon>
        <taxon>Gunneridae</taxon>
        <taxon>Pentapetalae</taxon>
        <taxon>Dilleniales</taxon>
        <taxon>Dilleniaceae</taxon>
        <taxon>Dillenia</taxon>
    </lineage>
</organism>
<sequence>MVNPQVGQDDRTHGYFLDLPLSLSARTSKTPPPPSLPSLAARTPKTTPPPSLPPPPHEGPLSLQSNFLIPTGLPIYSPTTFSTFLYSYLQPGQPLVIATINGGSTTANGLRASHPSPPTKTTPTTGQKPNHPSTVSLGH</sequence>
<proteinExistence type="predicted"/>
<keyword evidence="3" id="KW-1185">Reference proteome</keyword>
<reference evidence="2 3" key="1">
    <citation type="submission" date="2023-12" db="EMBL/GenBank/DDBJ databases">
        <title>A high-quality genome assembly for Dillenia turbinata (Dilleniales).</title>
        <authorList>
            <person name="Chanderbali A."/>
        </authorList>
    </citation>
    <scope>NUCLEOTIDE SEQUENCE [LARGE SCALE GENOMIC DNA]</scope>
    <source>
        <strain evidence="2">LSX21</strain>
        <tissue evidence="2">Leaf</tissue>
    </source>
</reference>
<evidence type="ECO:0000313" key="3">
    <source>
        <dbReference type="Proteomes" id="UP001370490"/>
    </source>
</evidence>